<feature type="region of interest" description="Disordered" evidence="3">
    <location>
        <begin position="1"/>
        <end position="20"/>
    </location>
</feature>
<feature type="compositionally biased region" description="Low complexity" evidence="3">
    <location>
        <begin position="416"/>
        <end position="438"/>
    </location>
</feature>
<gene>
    <name evidence="5" type="ORF">VMCG_00640</name>
</gene>
<evidence type="ECO:0000256" key="1">
    <source>
        <dbReference type="ARBA" id="ARBA00004123"/>
    </source>
</evidence>
<comment type="caution">
    <text evidence="5">The sequence shown here is derived from an EMBL/GenBank/DDBJ whole genome shotgun (WGS) entry which is preliminary data.</text>
</comment>
<feature type="region of interest" description="Disordered" evidence="3">
    <location>
        <begin position="676"/>
        <end position="698"/>
    </location>
</feature>
<feature type="compositionally biased region" description="Polar residues" evidence="3">
    <location>
        <begin position="1065"/>
        <end position="1076"/>
    </location>
</feature>
<feature type="compositionally biased region" description="Polar residues" evidence="3">
    <location>
        <begin position="368"/>
        <end position="377"/>
    </location>
</feature>
<feature type="region of interest" description="Disordered" evidence="3">
    <location>
        <begin position="1121"/>
        <end position="1160"/>
    </location>
</feature>
<sequence length="1417" mass="153911">MAAPMQQMAGGQLMPQQQGRFPMGGAQGMDFSRIAFQFIQSTPYVGSGWQASVPIAERVGKAQDLITSAVLATPQPNWQRIAQICLQFEQETFRNSINKAEYDQKMRQKSQEMHARRQGQVPQLQETMNAQAAQQQMMMMNQQRQSALMQAQMAGRGVGPGQQGFQHLQNPMQVSPLPPQAAQMGLSMGNGMTPQPSPGQPGFSMPGGPQRVPDQAQLSDLDKQRAHQMAVQILQTTSDAQKQQMMQNLAARLPPQRLAQMRAEGTNPLLFFLQQKNANQILQARQAQLQQQRQQQPHQQQQQPGMPPNTQGMPMQPGQQRPMNPVMMNNMGQPGGQMGPFGNMESIVNEQKQGFMAEQAGQLVVPASSGQGRNATPQPLAGMQPQNTFPQGPNQAPRPQMPNGLDPQQQERLRQQMHASHAHAQAQLRAQAAAKGLQGQPGGLGGPMPASQSPGMDTLNAPVRQPPVAMGQMGGNQAAAGNPQFGQGLDPRFNQPGAPGPMHGNPNGPLDPTLRAMLAQLSPEQQQRFRQLPPDKLNEILMKFKRGAIQGRTGQPQPGMPMNQGNPANPMGMPMQQGNGGMNTQMQQLLQQQQQLRMRAANNPLQHPQAQMIMENMDVPPQVAQRIPGIPPDVKKWHQFKSWIQQTNTPIPEQMKQSLKSVQLQQYRRLMTVQPVGGNMGPVPGPPQAGTPRPNPLANLPPNVQLPDVTAQEIQAFRMAQEKFRDAPEEQIRVIIQRIKFQRMQTQGPANQGPGASQQPGQAAAPATTQPGAPPVATGPPQGFPQGHSIPAPATAPEPVQNASAVAPGLKANRPQQNMAAPPNPSPITASKGLKRPSSDDLEGTTQQNANNQRPQSQPGQGPSVRTLPIIPPDQLANMPPVQRQRYEAALRQQQQNQQGQQGQQDIMLFRAIYQEEKQAFEAQKFPDLPLTAENKAQIKPVITKAIEDFNKISKILRQWFGRTRDDSRLRAFIKARLRLVSQFQDGDQARVLRDKLTMSLPEVLQARQLIESIVKDLSGSNTGRPPHLGGPGAEQEPPQQNQSGPKQAPTPLNEANLAKQTQALNKMHQRSNSRGGQPPAAPTSAQPPFPFGAASPDGKPLWAAPTPLTQDNLQIPAARKRVKTNNQTSSPVVSSQHASPQPKVTSPELKRQEAKVAPSKPAFMCTEPGCELAGSGFPTEEARKQHHQEVHVLPYQNPQQFLEQSVAAAFGLDEHCLSKAQSKPEAETPMSRESSMMGQGNAPGGPVTQAVNSDDKMTTGSKPTDKNTPGQTATLPQQSQMAADPLANTTIDPQSLMAPVLNIFDSSAGGVISDMSLYRSTTPNEDTPNSSASKESGVSEPNSDIPETANLEIDMNWANYDGSTLVNGMAAFGMDMDLNSFGAMADDDMHITEDMLADMDKPFTSLDSSLYGLEAL</sequence>
<feature type="region of interest" description="Disordered" evidence="3">
    <location>
        <begin position="1221"/>
        <end position="1283"/>
    </location>
</feature>
<name>A0A423XA59_9PEZI</name>
<feature type="region of interest" description="Disordered" evidence="3">
    <location>
        <begin position="473"/>
        <end position="513"/>
    </location>
</feature>
<accession>A0A423XA59</accession>
<feature type="domain" description="Mediator complex subunit 15 KIX" evidence="4">
    <location>
        <begin position="47"/>
        <end position="120"/>
    </location>
</feature>
<evidence type="ECO:0000313" key="5">
    <source>
        <dbReference type="EMBL" id="ROW12786.1"/>
    </source>
</evidence>
<dbReference type="STRING" id="356882.A0A423XA59"/>
<evidence type="ECO:0000313" key="6">
    <source>
        <dbReference type="Proteomes" id="UP000283895"/>
    </source>
</evidence>
<feature type="region of interest" description="Disordered" evidence="3">
    <location>
        <begin position="194"/>
        <end position="219"/>
    </location>
</feature>
<dbReference type="Proteomes" id="UP000283895">
    <property type="component" value="Unassembled WGS sequence"/>
</dbReference>
<dbReference type="OrthoDB" id="3918840at2759"/>
<reference evidence="5 6" key="1">
    <citation type="submission" date="2015-09" db="EMBL/GenBank/DDBJ databases">
        <title>Host preference determinants of Valsa canker pathogens revealed by comparative genomics.</title>
        <authorList>
            <person name="Yin Z."/>
            <person name="Huang L."/>
        </authorList>
    </citation>
    <scope>NUCLEOTIDE SEQUENCE [LARGE SCALE GENOMIC DNA]</scope>
    <source>
        <strain evidence="5 6">03-1</strain>
    </source>
</reference>
<proteinExistence type="predicted"/>
<evidence type="ECO:0000256" key="3">
    <source>
        <dbReference type="SAM" id="MobiDB-lite"/>
    </source>
</evidence>
<feature type="region of interest" description="Disordered" evidence="3">
    <location>
        <begin position="284"/>
        <end position="325"/>
    </location>
</feature>
<dbReference type="InterPro" id="IPR036546">
    <property type="entry name" value="MED15_KIX"/>
</dbReference>
<feature type="region of interest" description="Disordered" evidence="3">
    <location>
        <begin position="744"/>
        <end position="800"/>
    </location>
</feature>
<feature type="compositionally biased region" description="Pro residues" evidence="3">
    <location>
        <begin position="683"/>
        <end position="695"/>
    </location>
</feature>
<feature type="compositionally biased region" description="Low complexity" evidence="3">
    <location>
        <begin position="473"/>
        <end position="488"/>
    </location>
</feature>
<dbReference type="EMBL" id="LKEA01000001">
    <property type="protein sequence ID" value="ROW12786.1"/>
    <property type="molecule type" value="Genomic_DNA"/>
</dbReference>
<comment type="subcellular location">
    <subcellularLocation>
        <location evidence="1">Nucleus</location>
    </subcellularLocation>
</comment>
<keyword evidence="2" id="KW-0539">Nucleus</keyword>
<keyword evidence="6" id="KW-1185">Reference proteome</keyword>
<feature type="compositionally biased region" description="Low complexity" evidence="3">
    <location>
        <begin position="855"/>
        <end position="864"/>
    </location>
</feature>
<dbReference type="GO" id="GO:0005634">
    <property type="term" value="C:nucleus"/>
    <property type="evidence" value="ECO:0007669"/>
    <property type="project" value="UniProtKB-SubCell"/>
</dbReference>
<feature type="compositionally biased region" description="Polar residues" evidence="3">
    <location>
        <begin position="384"/>
        <end position="394"/>
    </location>
</feature>
<feature type="compositionally biased region" description="Polar residues" evidence="3">
    <location>
        <begin position="1319"/>
        <end position="1343"/>
    </location>
</feature>
<feature type="region of interest" description="Disordered" evidence="3">
    <location>
        <begin position="1319"/>
        <end position="1347"/>
    </location>
</feature>
<feature type="compositionally biased region" description="Polar residues" evidence="3">
    <location>
        <begin position="1259"/>
        <end position="1283"/>
    </location>
</feature>
<organism evidence="5 6">
    <name type="scientific">Cytospora schulzeri</name>
    <dbReference type="NCBI Taxonomy" id="448051"/>
    <lineage>
        <taxon>Eukaryota</taxon>
        <taxon>Fungi</taxon>
        <taxon>Dikarya</taxon>
        <taxon>Ascomycota</taxon>
        <taxon>Pezizomycotina</taxon>
        <taxon>Sordariomycetes</taxon>
        <taxon>Sordariomycetidae</taxon>
        <taxon>Diaporthales</taxon>
        <taxon>Cytosporaceae</taxon>
        <taxon>Cytospora</taxon>
    </lineage>
</organism>
<feature type="compositionally biased region" description="Polar residues" evidence="3">
    <location>
        <begin position="1125"/>
        <end position="1145"/>
    </location>
</feature>
<feature type="compositionally biased region" description="Low complexity" evidence="3">
    <location>
        <begin position="747"/>
        <end position="771"/>
    </location>
</feature>
<protein>
    <recommendedName>
        <fullName evidence="4">Mediator complex subunit 15 KIX domain-containing protein</fullName>
    </recommendedName>
</protein>
<feature type="region of interest" description="Disordered" evidence="3">
    <location>
        <begin position="368"/>
        <end position="455"/>
    </location>
</feature>
<feature type="compositionally biased region" description="Polar residues" evidence="3">
    <location>
        <begin position="844"/>
        <end position="854"/>
    </location>
</feature>
<feature type="compositionally biased region" description="Pro residues" evidence="3">
    <location>
        <begin position="1080"/>
        <end position="1091"/>
    </location>
</feature>
<evidence type="ECO:0000259" key="4">
    <source>
        <dbReference type="Pfam" id="PF16987"/>
    </source>
</evidence>
<feature type="region of interest" description="Disordered" evidence="3">
    <location>
        <begin position="814"/>
        <end position="878"/>
    </location>
</feature>
<feature type="region of interest" description="Disordered" evidence="3">
    <location>
        <begin position="1065"/>
        <end position="1108"/>
    </location>
</feature>
<evidence type="ECO:0000256" key="2">
    <source>
        <dbReference type="ARBA" id="ARBA00023242"/>
    </source>
</evidence>
<feature type="region of interest" description="Disordered" evidence="3">
    <location>
        <begin position="1018"/>
        <end position="1053"/>
    </location>
</feature>
<dbReference type="Pfam" id="PF16987">
    <property type="entry name" value="KIX_2"/>
    <property type="match status" value="1"/>
</dbReference>